<protein>
    <submittedName>
        <fullName evidence="1">Uncharacterized protein</fullName>
    </submittedName>
</protein>
<name>A0A8S5NJZ8_9CAUD</name>
<dbReference type="EMBL" id="BK015176">
    <property type="protein sequence ID" value="DAD94411.1"/>
    <property type="molecule type" value="Genomic_DNA"/>
</dbReference>
<organism evidence="1">
    <name type="scientific">Siphoviridae sp. cttFh17</name>
    <dbReference type="NCBI Taxonomy" id="2826491"/>
    <lineage>
        <taxon>Viruses</taxon>
        <taxon>Duplodnaviria</taxon>
        <taxon>Heunggongvirae</taxon>
        <taxon>Uroviricota</taxon>
        <taxon>Caudoviricetes</taxon>
    </lineage>
</organism>
<reference evidence="1" key="1">
    <citation type="journal article" date="2021" name="Proc. Natl. Acad. Sci. U.S.A.">
        <title>A Catalog of Tens of Thousands of Viruses from Human Metagenomes Reveals Hidden Associations with Chronic Diseases.</title>
        <authorList>
            <person name="Tisza M.J."/>
            <person name="Buck C.B."/>
        </authorList>
    </citation>
    <scope>NUCLEOTIDE SEQUENCE</scope>
    <source>
        <strain evidence="1">CttFh17</strain>
    </source>
</reference>
<sequence length="132" mass="15280">MKIIGWERKGNVVKFALGDNHLKDWSGDDWNDAPYEHNACTTPLFGIEKYLEVAFTYESSILEPCDDYNYHGNSPFCMDDFKERKVPFMIIDTTGEEMYYSKALLNNKNAFVFMGDNIDKIQWDKLNGTIIG</sequence>
<evidence type="ECO:0000313" key="1">
    <source>
        <dbReference type="EMBL" id="DAD94411.1"/>
    </source>
</evidence>
<proteinExistence type="predicted"/>
<accession>A0A8S5NJZ8</accession>